<organism evidence="4 5">
    <name type="scientific">Ranitomeya imitator</name>
    <name type="common">mimic poison frog</name>
    <dbReference type="NCBI Taxonomy" id="111125"/>
    <lineage>
        <taxon>Eukaryota</taxon>
        <taxon>Metazoa</taxon>
        <taxon>Chordata</taxon>
        <taxon>Craniata</taxon>
        <taxon>Vertebrata</taxon>
        <taxon>Euteleostomi</taxon>
        <taxon>Amphibia</taxon>
        <taxon>Batrachia</taxon>
        <taxon>Anura</taxon>
        <taxon>Neobatrachia</taxon>
        <taxon>Hyloidea</taxon>
        <taxon>Dendrobatidae</taxon>
        <taxon>Dendrobatinae</taxon>
        <taxon>Ranitomeya</taxon>
    </lineage>
</organism>
<gene>
    <name evidence="4" type="ORF">RIMI_LOCUS16472831</name>
</gene>
<accession>A0ABN9M4G8</accession>
<dbReference type="InterPro" id="IPR019527">
    <property type="entry name" value="RZZ-complex_KNTC1/ROD_C"/>
</dbReference>
<sequence length="541" mass="59767">MMVEAGGTDALQKIGGIMRKENYVATSQDISREVKAWEEMDLPNGQRPKHTAKMLHDEKVMAETKTFIAIMGENTVGLVKNTAMALLHKVFNCRVVDCNLALAYCSLLPKKDVFEKLWTVINNTWQNYSKVLAIAVVGAQLALVYLEDEERIKFRELITDAEWGIQLSNIGISFQSAFRQNSGEKKELISTLVQNSRVDTALILKYCSTFMLDSDAALQLYIETLLLSGSSWKNSHDDCVVDANEHSKLVAKAKQIIPLLNSTQDLVVSLSGILHKLDPYDFETIEGTLQVILAADEKNTNIPLTQALSLVNLLKSYNRIASPADLEHQYILAHGISMSSAAHRRLPFHLLFFTTSSSFWGIISAELSEESFPTLLLISKLMKFCIFSRVTGEIGPQKLLSNRAVLVRSDGCRGSVRSLHSSSDDVLFLSSRCGSGPVEGRAKYCSAQAPGKVREAHRLSTPVLCSALNRADKVRLHRSRSVKTRRGHHLMKNGGAGPNHNIHRTGPGPPLGYIGGLSTAFQNAVDKPLMLVGLAHLRFWG</sequence>
<evidence type="ECO:0000313" key="5">
    <source>
        <dbReference type="Proteomes" id="UP001176940"/>
    </source>
</evidence>
<name>A0ABN9M4G8_9NEOB</name>
<evidence type="ECO:0000313" key="4">
    <source>
        <dbReference type="EMBL" id="CAJ0958612.1"/>
    </source>
</evidence>
<dbReference type="Proteomes" id="UP001176940">
    <property type="component" value="Unassembled WGS sequence"/>
</dbReference>
<evidence type="ECO:0000256" key="1">
    <source>
        <dbReference type="SAM" id="MobiDB-lite"/>
    </source>
</evidence>
<comment type="caution">
    <text evidence="4">The sequence shown here is derived from an EMBL/GenBank/DDBJ whole genome shotgun (WGS) entry which is preliminary data.</text>
</comment>
<keyword evidence="5" id="KW-1185">Reference proteome</keyword>
<dbReference type="InterPro" id="IPR052802">
    <property type="entry name" value="KNTC1"/>
</dbReference>
<evidence type="ECO:0000259" key="2">
    <source>
        <dbReference type="Pfam" id="PF10493"/>
    </source>
</evidence>
<protein>
    <submittedName>
        <fullName evidence="4">Uncharacterized protein</fullName>
    </submittedName>
</protein>
<evidence type="ECO:0000259" key="3">
    <source>
        <dbReference type="Pfam" id="PF24515"/>
    </source>
</evidence>
<dbReference type="Pfam" id="PF10493">
    <property type="entry name" value="Rod_C"/>
    <property type="match status" value="1"/>
</dbReference>
<reference evidence="4" key="1">
    <citation type="submission" date="2023-07" db="EMBL/GenBank/DDBJ databases">
        <authorList>
            <person name="Stuckert A."/>
        </authorList>
    </citation>
    <scope>NUCLEOTIDE SEQUENCE</scope>
</reference>
<dbReference type="Pfam" id="PF24515">
    <property type="entry name" value="ARM_KNTC1_3rd"/>
    <property type="match status" value="1"/>
</dbReference>
<proteinExistence type="predicted"/>
<dbReference type="PANTHER" id="PTHR15688:SF1">
    <property type="entry name" value="KINETOCHORE-ASSOCIATED PROTEIN 1"/>
    <property type="match status" value="1"/>
</dbReference>
<feature type="domain" description="KNTC1 third ARM-repeats" evidence="3">
    <location>
        <begin position="80"/>
        <end position="290"/>
    </location>
</feature>
<dbReference type="EMBL" id="CAUEEQ010046100">
    <property type="protein sequence ID" value="CAJ0958612.1"/>
    <property type="molecule type" value="Genomic_DNA"/>
</dbReference>
<feature type="compositionally biased region" description="Basic residues" evidence="1">
    <location>
        <begin position="480"/>
        <end position="491"/>
    </location>
</feature>
<feature type="region of interest" description="Disordered" evidence="1">
    <location>
        <begin position="480"/>
        <end position="501"/>
    </location>
</feature>
<dbReference type="PANTHER" id="PTHR15688">
    <property type="entry name" value="KINETOCHORE-ASSOCIATED PROTEIN 1"/>
    <property type="match status" value="1"/>
</dbReference>
<dbReference type="InterPro" id="IPR055405">
    <property type="entry name" value="ARM_KNTC1_3rd"/>
</dbReference>
<feature type="domain" description="RZZ complex subunit KNTC1/ROD C-terminal" evidence="2">
    <location>
        <begin position="336"/>
        <end position="386"/>
    </location>
</feature>